<accession>A0ACD1H3Z2</accession>
<proteinExistence type="predicted"/>
<gene>
    <name evidence="1" type="ORF">BO66DRAFT_403030</name>
</gene>
<protein>
    <submittedName>
        <fullName evidence="1">Uncharacterized protein</fullName>
    </submittedName>
</protein>
<organism evidence="1 2">
    <name type="scientific">Aspergillus aculeatinus CBS 121060</name>
    <dbReference type="NCBI Taxonomy" id="1448322"/>
    <lineage>
        <taxon>Eukaryota</taxon>
        <taxon>Fungi</taxon>
        <taxon>Dikarya</taxon>
        <taxon>Ascomycota</taxon>
        <taxon>Pezizomycotina</taxon>
        <taxon>Eurotiomycetes</taxon>
        <taxon>Eurotiomycetidae</taxon>
        <taxon>Eurotiales</taxon>
        <taxon>Aspergillaceae</taxon>
        <taxon>Aspergillus</taxon>
        <taxon>Aspergillus subgen. Circumdati</taxon>
    </lineage>
</organism>
<evidence type="ECO:0000313" key="2">
    <source>
        <dbReference type="Proteomes" id="UP000249661"/>
    </source>
</evidence>
<name>A0ACD1H3Z2_9EURO</name>
<reference evidence="1" key="1">
    <citation type="submission" date="2018-02" db="EMBL/GenBank/DDBJ databases">
        <title>The genomes of Aspergillus section Nigri reveals drivers in fungal speciation.</title>
        <authorList>
            <consortium name="DOE Joint Genome Institute"/>
            <person name="Vesth T.C."/>
            <person name="Nybo J."/>
            <person name="Theobald S."/>
            <person name="Brandl J."/>
            <person name="Frisvad J.C."/>
            <person name="Nielsen K.F."/>
            <person name="Lyhne E.K."/>
            <person name="Kogle M.E."/>
            <person name="Kuo A."/>
            <person name="Riley R."/>
            <person name="Clum A."/>
            <person name="Nolan M."/>
            <person name="Lipzen A."/>
            <person name="Salamov A."/>
            <person name="Henrissat B."/>
            <person name="Wiebenga A."/>
            <person name="De vries R.P."/>
            <person name="Grigoriev I.V."/>
            <person name="Mortensen U.H."/>
            <person name="Andersen M.R."/>
            <person name="Baker S.E."/>
        </authorList>
    </citation>
    <scope>NUCLEOTIDE SEQUENCE</scope>
    <source>
        <strain evidence="1">CBS 121060</strain>
    </source>
</reference>
<dbReference type="EMBL" id="KZ824967">
    <property type="protein sequence ID" value="RAH68288.1"/>
    <property type="molecule type" value="Genomic_DNA"/>
</dbReference>
<dbReference type="Proteomes" id="UP000249661">
    <property type="component" value="Unassembled WGS sequence"/>
</dbReference>
<keyword evidence="2" id="KW-1185">Reference proteome</keyword>
<sequence length="238" mass="27772">MKHLAHSLHLDWTSWRLVKGGSPVAHALGVDRDMLGFVDLVDLTLHLILWQDRLRAEQEKDVNYEGGVDLWKATAGSDHRQQLEFISHHWGYYRGRLHEMWTEGFRRVIHENAWSRPSWKRPDWKAYAIVWCEPQLRNILSMVTSPEAHSTMRAAVHHYLDPAAVSRLDECRPPVHRFDRPFMKPTQSEDDICPICRGELEPDSGDFVWCKTQCGATYHALCFEQQRSCSCRKLERGD</sequence>
<evidence type="ECO:0000313" key="1">
    <source>
        <dbReference type="EMBL" id="RAH68288.1"/>
    </source>
</evidence>